<reference evidence="3 4" key="1">
    <citation type="submission" date="2017-10" db="EMBL/GenBank/DDBJ databases">
        <authorList>
            <person name="Regsiter A."/>
            <person name="William W."/>
        </authorList>
    </citation>
    <scope>NUCLEOTIDE SEQUENCE [LARGE SCALE GENOMIC DNA]</scope>
    <source>
        <strain evidence="1 4">CFBP6984</strain>
        <strain evidence="2 3">CFBP7430</strain>
    </source>
</reference>
<organism evidence="2 3">
    <name type="scientific">Xanthomonas campestris pv. phaseoli</name>
    <dbReference type="NCBI Taxonomy" id="317013"/>
    <lineage>
        <taxon>Bacteria</taxon>
        <taxon>Pseudomonadati</taxon>
        <taxon>Pseudomonadota</taxon>
        <taxon>Gammaproteobacteria</taxon>
        <taxon>Lysobacterales</taxon>
        <taxon>Lysobacteraceae</taxon>
        <taxon>Xanthomonas</taxon>
    </lineage>
</organism>
<dbReference type="AlphaFoldDB" id="A0AB38DVW1"/>
<dbReference type="EMBL" id="OCYT01000019">
    <property type="protein sequence ID" value="SON76245.1"/>
    <property type="molecule type" value="Genomic_DNA"/>
</dbReference>
<protein>
    <submittedName>
        <fullName evidence="2">Uncharacterized protein</fullName>
    </submittedName>
</protein>
<keyword evidence="4" id="KW-1185">Reference proteome</keyword>
<dbReference type="Proteomes" id="UP000234166">
    <property type="component" value="Unassembled WGS sequence"/>
</dbReference>
<name>A0AB38DVW1_XANCH</name>
<accession>A0AB38DVW1</accession>
<proteinExistence type="predicted"/>
<evidence type="ECO:0000313" key="4">
    <source>
        <dbReference type="Proteomes" id="UP000234181"/>
    </source>
</evidence>
<evidence type="ECO:0000313" key="3">
    <source>
        <dbReference type="Proteomes" id="UP000234166"/>
    </source>
</evidence>
<evidence type="ECO:0000313" key="1">
    <source>
        <dbReference type="EMBL" id="SON76245.1"/>
    </source>
</evidence>
<dbReference type="EMBL" id="OCYS01000016">
    <property type="protein sequence ID" value="SON79788.1"/>
    <property type="molecule type" value="Genomic_DNA"/>
</dbReference>
<sequence length="82" mass="9026">MNGATRNEGLECLRNPGRINADQDDGHRWVCRVVLAMAGQTRIEAKKTIARSLGHPQRAHVRLTAGGGACLDRPMQPGPWRQ</sequence>
<gene>
    <name evidence="1" type="ORF">XAP6984_1150001</name>
    <name evidence="2" type="ORF">XAP7430_1120001</name>
</gene>
<comment type="caution">
    <text evidence="2">The sequence shown here is derived from an EMBL/GenBank/DDBJ whole genome shotgun (WGS) entry which is preliminary data.</text>
</comment>
<evidence type="ECO:0000313" key="2">
    <source>
        <dbReference type="EMBL" id="SON79788.1"/>
    </source>
</evidence>
<dbReference type="Proteomes" id="UP000234181">
    <property type="component" value="Unassembled WGS sequence"/>
</dbReference>